<comment type="catalytic activity">
    <reaction evidence="7 8">
        <text>a 2'-deoxycytidine in DNA + S-adenosyl-L-methionine = an N(4)-methyl-2'-deoxycytidine in DNA + S-adenosyl-L-homocysteine + H(+)</text>
        <dbReference type="Rhea" id="RHEA:16857"/>
        <dbReference type="Rhea" id="RHEA-COMP:11369"/>
        <dbReference type="Rhea" id="RHEA-COMP:13674"/>
        <dbReference type="ChEBI" id="CHEBI:15378"/>
        <dbReference type="ChEBI" id="CHEBI:57856"/>
        <dbReference type="ChEBI" id="CHEBI:59789"/>
        <dbReference type="ChEBI" id="CHEBI:85452"/>
        <dbReference type="ChEBI" id="CHEBI:137933"/>
        <dbReference type="EC" id="2.1.1.113"/>
    </reaction>
</comment>
<keyword evidence="11" id="KW-1185">Reference proteome</keyword>
<evidence type="ECO:0000256" key="4">
    <source>
        <dbReference type="ARBA" id="ARBA00022691"/>
    </source>
</evidence>
<dbReference type="GO" id="GO:0032259">
    <property type="term" value="P:methylation"/>
    <property type="evidence" value="ECO:0007669"/>
    <property type="project" value="UniProtKB-KW"/>
</dbReference>
<name>A0A654MDB9_9ARCH</name>
<sequence>MITINQIYCEDCNLFMEKVRKEDRFKIDVIITSPPYNIGKNYSSYHDTKKTDDYLDWLLVVAQKSFWILKPNGSFFLNIGGTSAEPLIPFLVLNKFISAGYKLQNTIHWIKSISIEKEDIGNNNQICKTGFSVGHFRPIRSNRYLTNTHEYIFHFTKTGTQNLEKLSIGVPYQDKSNIKRWKSVEQDKRDRGNVWFISYPTIQSSRSHPAIFPEKLASLCIKLHGYLNKDFIVYDPFMGIGNTALACIELGINYIGTEIDENYINIANNMIVEKKKNLSKSK</sequence>
<dbReference type="GO" id="GO:0005737">
    <property type="term" value="C:cytoplasm"/>
    <property type="evidence" value="ECO:0007669"/>
    <property type="project" value="TreeGrafter"/>
</dbReference>
<evidence type="ECO:0000256" key="7">
    <source>
        <dbReference type="ARBA" id="ARBA00049120"/>
    </source>
</evidence>
<reference evidence="11" key="1">
    <citation type="submission" date="2015-10" db="EMBL/GenBank/DDBJ databases">
        <title>Niche specialization of a soil ammonia-oxidizing archaeon, Candidatus Nitrosocosmicus oleophilus.</title>
        <authorList>
            <person name="Jung M.-Y."/>
            <person name="Rhee S.-K."/>
        </authorList>
    </citation>
    <scope>NUCLEOTIDE SEQUENCE [LARGE SCALE GENOMIC DNA]</scope>
    <source>
        <strain evidence="11">MY3</strain>
    </source>
</reference>
<evidence type="ECO:0000256" key="2">
    <source>
        <dbReference type="ARBA" id="ARBA00022603"/>
    </source>
</evidence>
<evidence type="ECO:0000259" key="9">
    <source>
        <dbReference type="Pfam" id="PF01555"/>
    </source>
</evidence>
<dbReference type="GO" id="GO:0008170">
    <property type="term" value="F:N-methyltransferase activity"/>
    <property type="evidence" value="ECO:0007669"/>
    <property type="project" value="InterPro"/>
</dbReference>
<dbReference type="Proteomes" id="UP000058925">
    <property type="component" value="Chromosome"/>
</dbReference>
<dbReference type="EC" id="2.1.1.113" evidence="8"/>
<dbReference type="InterPro" id="IPR017985">
    <property type="entry name" value="MeTrfase_CN4_CS"/>
</dbReference>
<dbReference type="EMBL" id="CP012850">
    <property type="protein sequence ID" value="ALI37472.1"/>
    <property type="molecule type" value="Genomic_DNA"/>
</dbReference>
<accession>A0A654MDB9</accession>
<dbReference type="AlphaFoldDB" id="A0A654MDB9"/>
<dbReference type="InterPro" id="IPR002941">
    <property type="entry name" value="DNA_methylase_N4/N6"/>
</dbReference>
<feature type="domain" description="DNA methylase N-4/N-6" evidence="9">
    <location>
        <begin position="27"/>
        <end position="268"/>
    </location>
</feature>
<organism evidence="10 11">
    <name type="scientific">Candidatus Nitrosocosmicus oleophilus</name>
    <dbReference type="NCBI Taxonomy" id="1353260"/>
    <lineage>
        <taxon>Archaea</taxon>
        <taxon>Nitrososphaerota</taxon>
        <taxon>Nitrososphaeria</taxon>
        <taxon>Nitrososphaerales</taxon>
        <taxon>Nitrososphaeraceae</taxon>
        <taxon>Candidatus Nitrosocosmicus</taxon>
    </lineage>
</organism>
<dbReference type="PRINTS" id="PR00508">
    <property type="entry name" value="S21N4MTFRASE"/>
</dbReference>
<keyword evidence="6" id="KW-0238">DNA-binding</keyword>
<keyword evidence="4 8" id="KW-0949">S-adenosyl-L-methionine</keyword>
<dbReference type="REBASE" id="128282">
    <property type="entry name" value="M.TarMY3ORF3288P"/>
</dbReference>
<dbReference type="PROSITE" id="PS00093">
    <property type="entry name" value="N4_MTASE"/>
    <property type="match status" value="1"/>
</dbReference>
<dbReference type="Pfam" id="PF01555">
    <property type="entry name" value="N6_N4_Mtase"/>
    <property type="match status" value="1"/>
</dbReference>
<dbReference type="PANTHER" id="PTHR13370">
    <property type="entry name" value="RNA METHYLASE-RELATED"/>
    <property type="match status" value="1"/>
</dbReference>
<keyword evidence="5 8" id="KW-0680">Restriction system</keyword>
<dbReference type="GO" id="GO:0003677">
    <property type="term" value="F:DNA binding"/>
    <property type="evidence" value="ECO:0007669"/>
    <property type="project" value="UniProtKB-KW"/>
</dbReference>
<keyword evidence="3 10" id="KW-0808">Transferase</keyword>
<dbReference type="Gene3D" id="3.40.50.150">
    <property type="entry name" value="Vaccinia Virus protein VP39"/>
    <property type="match status" value="1"/>
</dbReference>
<evidence type="ECO:0000256" key="5">
    <source>
        <dbReference type="ARBA" id="ARBA00022747"/>
    </source>
</evidence>
<protein>
    <recommendedName>
        <fullName evidence="8">Type II methyltransferase</fullName>
        <ecNumber evidence="8">2.1.1.113</ecNumber>
    </recommendedName>
    <alternativeName>
        <fullName evidence="8">N-4 cytosine-specific methyltransferase</fullName>
    </alternativeName>
</protein>
<dbReference type="PANTHER" id="PTHR13370:SF3">
    <property type="entry name" value="TRNA (GUANINE(10)-N2)-METHYLTRANSFERASE HOMOLOG"/>
    <property type="match status" value="1"/>
</dbReference>
<evidence type="ECO:0000256" key="8">
    <source>
        <dbReference type="RuleBase" id="RU362026"/>
    </source>
</evidence>
<dbReference type="GO" id="GO:0009307">
    <property type="term" value="P:DNA restriction-modification system"/>
    <property type="evidence" value="ECO:0007669"/>
    <property type="project" value="UniProtKB-KW"/>
</dbReference>
<gene>
    <name evidence="10" type="primary">mboIIM_2</name>
    <name evidence="10" type="ORF">NMY3_03288</name>
</gene>
<dbReference type="KEGG" id="taa:NMY3_03288"/>
<comment type="similarity">
    <text evidence="1">Belongs to the N(4)/N(6)-methyltransferase family. N(4) subfamily.</text>
</comment>
<dbReference type="InterPro" id="IPR029063">
    <property type="entry name" value="SAM-dependent_MTases_sf"/>
</dbReference>
<evidence type="ECO:0000313" key="10">
    <source>
        <dbReference type="EMBL" id="ALI37472.1"/>
    </source>
</evidence>
<keyword evidence="2 8" id="KW-0489">Methyltransferase</keyword>
<dbReference type="GO" id="GO:0015667">
    <property type="term" value="F:site-specific DNA-methyltransferase (cytosine-N4-specific) activity"/>
    <property type="evidence" value="ECO:0007669"/>
    <property type="project" value="UniProtKB-EC"/>
</dbReference>
<dbReference type="InterPro" id="IPR001091">
    <property type="entry name" value="RM_Methyltransferase"/>
</dbReference>
<evidence type="ECO:0000256" key="6">
    <source>
        <dbReference type="ARBA" id="ARBA00023125"/>
    </source>
</evidence>
<evidence type="ECO:0000256" key="1">
    <source>
        <dbReference type="ARBA" id="ARBA00010203"/>
    </source>
</evidence>
<evidence type="ECO:0000256" key="3">
    <source>
        <dbReference type="ARBA" id="ARBA00022679"/>
    </source>
</evidence>
<evidence type="ECO:0000313" key="11">
    <source>
        <dbReference type="Proteomes" id="UP000058925"/>
    </source>
</evidence>
<proteinExistence type="inferred from homology"/>
<dbReference type="SUPFAM" id="SSF53335">
    <property type="entry name" value="S-adenosyl-L-methionine-dependent methyltransferases"/>
    <property type="match status" value="1"/>
</dbReference>